<keyword evidence="1" id="KW-0812">Transmembrane</keyword>
<feature type="transmembrane region" description="Helical" evidence="1">
    <location>
        <begin position="294"/>
        <end position="312"/>
    </location>
</feature>
<feature type="transmembrane region" description="Helical" evidence="1">
    <location>
        <begin position="208"/>
        <end position="229"/>
    </location>
</feature>
<evidence type="ECO:0000313" key="3">
    <source>
        <dbReference type="Proteomes" id="UP000503129"/>
    </source>
</evidence>
<gene>
    <name evidence="2" type="ORF">DP114_27400</name>
</gene>
<keyword evidence="1" id="KW-1133">Transmembrane helix</keyword>
<dbReference type="KEGG" id="bsen:DP114_27400"/>
<accession>A0A856MLZ9</accession>
<keyword evidence="3" id="KW-1185">Reference proteome</keyword>
<feature type="transmembrane region" description="Helical" evidence="1">
    <location>
        <begin position="88"/>
        <end position="108"/>
    </location>
</feature>
<feature type="transmembrane region" description="Helical" evidence="1">
    <location>
        <begin position="16"/>
        <end position="36"/>
    </location>
</feature>
<dbReference type="EMBL" id="CP030118">
    <property type="protein sequence ID" value="QDL11120.1"/>
    <property type="molecule type" value="Genomic_DNA"/>
</dbReference>
<evidence type="ECO:0000256" key="1">
    <source>
        <dbReference type="SAM" id="Phobius"/>
    </source>
</evidence>
<dbReference type="Proteomes" id="UP000503129">
    <property type="component" value="Chromosome"/>
</dbReference>
<reference evidence="2 3" key="1">
    <citation type="submission" date="2018-06" db="EMBL/GenBank/DDBJ databases">
        <title>Comparative genomics of Brasilonema spp. strains.</title>
        <authorList>
            <person name="Alvarenga D.O."/>
            <person name="Fiore M.F."/>
            <person name="Varani A.M."/>
        </authorList>
    </citation>
    <scope>NUCLEOTIDE SEQUENCE [LARGE SCALE GENOMIC DNA]</scope>
    <source>
        <strain evidence="2 3">CENA114</strain>
    </source>
</reference>
<sequence>MSKQTGTAHLLSIKNIYPYAFFGILLLAGVLGLIGLNKGLWNDEYFTIHKISHPNIVEMFRELRRDVHPPLYYILLYFWGQISKKEEFLRLFSVGLSLGTLTIVINWIKQYSPLASLLAGVYLATTPIMLRYSQELKAYPLLVFATSLAFLFASHIIAKPEKVLGYIGLCLSFFFAVCTHLVGIMLIPSIVCFLYIQAFLLRKKIQDLKLLLAIIIPIITFLYLKFFWLKQVREIQETWWWMPDINLNLISSTAKYVFGLSSLYLPITIIPYCAFLVSGIFALSVFFGSWRISFPFLAATIIYWIVILVYSLIGSPIFYYRIILPSLVPFVAFVALQIATIPTHKIKIASIVCLIILSLSYTANWVTHQAYKPVEENREVARLVELEWQKNDLIIFYPDFIQGTVNYYFKKIPLEKQIVVLRTNNLNEINNNIKTKISMIYRERKIIDLFFVVMDGNLEGYNDLLYNVFHVLKDKMIKETRVHLFLIKGHDSYFSNKSESVDKFLVASESKLGKPYLYQDFGMYVSSKYISR</sequence>
<dbReference type="RefSeq" id="WP_171977598.1">
    <property type="nucleotide sequence ID" value="NZ_CAWOXK010000001.1"/>
</dbReference>
<dbReference type="AlphaFoldDB" id="A0A856MLZ9"/>
<feature type="transmembrane region" description="Helical" evidence="1">
    <location>
        <begin position="318"/>
        <end position="336"/>
    </location>
</feature>
<evidence type="ECO:0008006" key="4">
    <source>
        <dbReference type="Google" id="ProtNLM"/>
    </source>
</evidence>
<feature type="transmembrane region" description="Helical" evidence="1">
    <location>
        <begin position="263"/>
        <end position="287"/>
    </location>
</feature>
<keyword evidence="1" id="KW-0472">Membrane</keyword>
<organism evidence="2 3">
    <name type="scientific">Brasilonema sennae CENA114</name>
    <dbReference type="NCBI Taxonomy" id="415709"/>
    <lineage>
        <taxon>Bacteria</taxon>
        <taxon>Bacillati</taxon>
        <taxon>Cyanobacteriota</taxon>
        <taxon>Cyanophyceae</taxon>
        <taxon>Nostocales</taxon>
        <taxon>Scytonemataceae</taxon>
        <taxon>Brasilonema</taxon>
        <taxon>Bromeliae group (in: Brasilonema)</taxon>
    </lineage>
</organism>
<proteinExistence type="predicted"/>
<feature type="transmembrane region" description="Helical" evidence="1">
    <location>
        <begin position="139"/>
        <end position="157"/>
    </location>
</feature>
<name>A0A856MLZ9_9CYAN</name>
<evidence type="ECO:0000313" key="2">
    <source>
        <dbReference type="EMBL" id="QDL11120.1"/>
    </source>
</evidence>
<protein>
    <recommendedName>
        <fullName evidence="4">Glycosyltransferase RgtA/B/C/D-like domain-containing protein</fullName>
    </recommendedName>
</protein>
<feature type="transmembrane region" description="Helical" evidence="1">
    <location>
        <begin position="114"/>
        <end position="132"/>
    </location>
</feature>
<feature type="transmembrane region" description="Helical" evidence="1">
    <location>
        <begin position="348"/>
        <end position="366"/>
    </location>
</feature>
<feature type="transmembrane region" description="Helical" evidence="1">
    <location>
        <begin position="163"/>
        <end position="196"/>
    </location>
</feature>